<evidence type="ECO:0000313" key="3">
    <source>
        <dbReference type="Proteomes" id="UP000015103"/>
    </source>
</evidence>
<protein>
    <submittedName>
        <fullName evidence="2">Thioredoxin domain-containing protein</fullName>
    </submittedName>
</protein>
<organism evidence="2 3">
    <name type="scientific">Rhodnius prolixus</name>
    <name type="common">Triatomid bug</name>
    <dbReference type="NCBI Taxonomy" id="13249"/>
    <lineage>
        <taxon>Eukaryota</taxon>
        <taxon>Metazoa</taxon>
        <taxon>Ecdysozoa</taxon>
        <taxon>Arthropoda</taxon>
        <taxon>Hexapoda</taxon>
        <taxon>Insecta</taxon>
        <taxon>Pterygota</taxon>
        <taxon>Neoptera</taxon>
        <taxon>Paraneoptera</taxon>
        <taxon>Hemiptera</taxon>
        <taxon>Heteroptera</taxon>
        <taxon>Panheteroptera</taxon>
        <taxon>Cimicomorpha</taxon>
        <taxon>Reduviidae</taxon>
        <taxon>Triatominae</taxon>
        <taxon>Rhodnius</taxon>
    </lineage>
</organism>
<sequence length="208" mass="22875">MTTLIFGVGIGTFTVITLLIISVVLCCISSRTESSIGPIFSTFSGIVIIVLLLLPRGEDDANLSQKSEYPLFIWRMCLLLLLGLSTLGGLGFVIADTLIEVRRPKLIKVNDEFMEKVLNSQTPVIVNFHAEWCDPCHILTPKLKELTDNSEEVDLAIIDVEENPELVHTFEVKAVPAIIAIRNGLVVDKFIGLIDAAKIEGLMTRLKG</sequence>
<dbReference type="GO" id="GO:0045454">
    <property type="term" value="P:cell redox homeostasis"/>
    <property type="evidence" value="ECO:0007669"/>
    <property type="project" value="TreeGrafter"/>
</dbReference>
<dbReference type="Gene3D" id="3.40.30.10">
    <property type="entry name" value="Glutaredoxin"/>
    <property type="match status" value="1"/>
</dbReference>
<dbReference type="InterPro" id="IPR013766">
    <property type="entry name" value="Thioredoxin_domain"/>
</dbReference>
<dbReference type="PROSITE" id="PS51352">
    <property type="entry name" value="THIOREDOXIN_2"/>
    <property type="match status" value="1"/>
</dbReference>
<dbReference type="VEuPathDB" id="VectorBase:RPRC002351"/>
<dbReference type="InParanoid" id="T1HE79"/>
<dbReference type="STRING" id="13249.T1HE79"/>
<dbReference type="GO" id="GO:0005739">
    <property type="term" value="C:mitochondrion"/>
    <property type="evidence" value="ECO:0007669"/>
    <property type="project" value="TreeGrafter"/>
</dbReference>
<dbReference type="PANTHER" id="PTHR43601">
    <property type="entry name" value="THIOREDOXIN, MITOCHONDRIAL"/>
    <property type="match status" value="1"/>
</dbReference>
<evidence type="ECO:0000256" key="1">
    <source>
        <dbReference type="ARBA" id="ARBA00008987"/>
    </source>
</evidence>
<evidence type="ECO:0000313" key="2">
    <source>
        <dbReference type="EnsemblMetazoa" id="RPRC002351-PA"/>
    </source>
</evidence>
<accession>T1HE79</accession>
<dbReference type="EnsemblMetazoa" id="RPRC002351-RA">
    <property type="protein sequence ID" value="RPRC002351-PA"/>
    <property type="gene ID" value="RPRC002351"/>
</dbReference>
<keyword evidence="3" id="KW-1185">Reference proteome</keyword>
<proteinExistence type="inferred from homology"/>
<dbReference type="HOGENOM" id="CLU_1580599_0_0_1"/>
<dbReference type="OMA" id="IISHRTH"/>
<dbReference type="AlphaFoldDB" id="T1HE79"/>
<dbReference type="Proteomes" id="UP000015103">
    <property type="component" value="Unassembled WGS sequence"/>
</dbReference>
<dbReference type="Pfam" id="PF00085">
    <property type="entry name" value="Thioredoxin"/>
    <property type="match status" value="1"/>
</dbReference>
<dbReference type="InterPro" id="IPR036249">
    <property type="entry name" value="Thioredoxin-like_sf"/>
</dbReference>
<dbReference type="CDD" id="cd02947">
    <property type="entry name" value="TRX_family"/>
    <property type="match status" value="1"/>
</dbReference>
<comment type="similarity">
    <text evidence="1">Belongs to the thioredoxin family.</text>
</comment>
<name>T1HE79_RHOPR</name>
<reference evidence="2" key="1">
    <citation type="submission" date="2015-05" db="UniProtKB">
        <authorList>
            <consortium name="EnsemblMetazoa"/>
        </authorList>
    </citation>
    <scope>IDENTIFICATION</scope>
</reference>
<dbReference type="eggNOG" id="KOG0910">
    <property type="taxonomic scope" value="Eukaryota"/>
</dbReference>
<dbReference type="EMBL" id="ACPB03013340">
    <property type="status" value="NOT_ANNOTATED_CDS"/>
    <property type="molecule type" value="Genomic_DNA"/>
</dbReference>
<dbReference type="PANTHER" id="PTHR43601:SF5">
    <property type="entry name" value="EG:132E8.3 PROTEIN"/>
    <property type="match status" value="1"/>
</dbReference>
<dbReference type="SUPFAM" id="SSF52833">
    <property type="entry name" value="Thioredoxin-like"/>
    <property type="match status" value="1"/>
</dbReference>